<evidence type="ECO:0000256" key="1">
    <source>
        <dbReference type="ARBA" id="ARBA00022723"/>
    </source>
</evidence>
<dbReference type="AlphaFoldDB" id="X0Z3R7"/>
<keyword evidence="3" id="KW-0067">ATP-binding</keyword>
<dbReference type="PANTHER" id="PTHR23264:SF19">
    <property type="entry name" value="CYTOSOLIC FE-S CLUSTER ASSEMBLY FACTOR NUBP2"/>
    <property type="match status" value="1"/>
</dbReference>
<keyword evidence="1" id="KW-0479">Metal-binding</keyword>
<dbReference type="GO" id="GO:0051536">
    <property type="term" value="F:iron-sulfur cluster binding"/>
    <property type="evidence" value="ECO:0007669"/>
    <property type="project" value="UniProtKB-KW"/>
</dbReference>
<dbReference type="GO" id="GO:0016226">
    <property type="term" value="P:iron-sulfur cluster assembly"/>
    <property type="evidence" value="ECO:0007669"/>
    <property type="project" value="InterPro"/>
</dbReference>
<dbReference type="PANTHER" id="PTHR23264">
    <property type="entry name" value="NUCLEOTIDE-BINDING PROTEIN NBP35 YEAST -RELATED"/>
    <property type="match status" value="1"/>
</dbReference>
<dbReference type="Pfam" id="PF10609">
    <property type="entry name" value="ParA"/>
    <property type="match status" value="1"/>
</dbReference>
<sequence length="179" mass="20015">MNNVIKDEEITRNMSRVKNKFMVFSGKGGVGKTTVAVNLAYRIMSKGYKVGLLDIDIHGPNVIKIMGLEKEKLTSTDNKIEPIKAFSNMKVISTASMLESEDTPVIWRGPMKMKLIRQFLSDVNWGNLDYMIIDSPPGTVLKISILFPQWGQINPDIFSITPIKGNFNCCANLILFLAS</sequence>
<protein>
    <recommendedName>
        <fullName evidence="7">AAA domain-containing protein</fullName>
    </recommendedName>
</protein>
<gene>
    <name evidence="6" type="ORF">S01H4_04419</name>
</gene>
<accession>X0Z3R7</accession>
<dbReference type="SUPFAM" id="SSF52540">
    <property type="entry name" value="P-loop containing nucleoside triphosphate hydrolases"/>
    <property type="match status" value="1"/>
</dbReference>
<name>X0Z3R7_9ZZZZ</name>
<dbReference type="InterPro" id="IPR019591">
    <property type="entry name" value="Mrp/NBP35_ATP-bd"/>
</dbReference>
<evidence type="ECO:0000256" key="2">
    <source>
        <dbReference type="ARBA" id="ARBA00022741"/>
    </source>
</evidence>
<evidence type="ECO:0000256" key="4">
    <source>
        <dbReference type="ARBA" id="ARBA00023004"/>
    </source>
</evidence>
<proteinExistence type="predicted"/>
<keyword evidence="2" id="KW-0547">Nucleotide-binding</keyword>
<keyword evidence="5" id="KW-0411">Iron-sulfur</keyword>
<comment type="caution">
    <text evidence="6">The sequence shown here is derived from an EMBL/GenBank/DDBJ whole genome shotgun (WGS) entry which is preliminary data.</text>
</comment>
<dbReference type="GO" id="GO:0046872">
    <property type="term" value="F:metal ion binding"/>
    <property type="evidence" value="ECO:0007669"/>
    <property type="project" value="UniProtKB-KW"/>
</dbReference>
<dbReference type="EMBL" id="BART01001181">
    <property type="protein sequence ID" value="GAG63955.1"/>
    <property type="molecule type" value="Genomic_DNA"/>
</dbReference>
<dbReference type="InterPro" id="IPR027417">
    <property type="entry name" value="P-loop_NTPase"/>
</dbReference>
<feature type="non-terminal residue" evidence="6">
    <location>
        <position position="179"/>
    </location>
</feature>
<dbReference type="GO" id="GO:0005829">
    <property type="term" value="C:cytosol"/>
    <property type="evidence" value="ECO:0007669"/>
    <property type="project" value="TreeGrafter"/>
</dbReference>
<keyword evidence="4" id="KW-0408">Iron</keyword>
<evidence type="ECO:0000256" key="5">
    <source>
        <dbReference type="ARBA" id="ARBA00023014"/>
    </source>
</evidence>
<reference evidence="6" key="1">
    <citation type="journal article" date="2014" name="Front. Microbiol.">
        <title>High frequency of phylogenetically diverse reductive dehalogenase-homologous genes in deep subseafloor sedimentary metagenomes.</title>
        <authorList>
            <person name="Kawai M."/>
            <person name="Futagami T."/>
            <person name="Toyoda A."/>
            <person name="Takaki Y."/>
            <person name="Nishi S."/>
            <person name="Hori S."/>
            <person name="Arai W."/>
            <person name="Tsubouchi T."/>
            <person name="Morono Y."/>
            <person name="Uchiyama I."/>
            <person name="Ito T."/>
            <person name="Fujiyama A."/>
            <person name="Inagaki F."/>
            <person name="Takami H."/>
        </authorList>
    </citation>
    <scope>NUCLEOTIDE SEQUENCE</scope>
    <source>
        <strain evidence="6">Expedition CK06-06</strain>
    </source>
</reference>
<dbReference type="Gene3D" id="3.40.50.300">
    <property type="entry name" value="P-loop containing nucleotide triphosphate hydrolases"/>
    <property type="match status" value="1"/>
</dbReference>
<evidence type="ECO:0008006" key="7">
    <source>
        <dbReference type="Google" id="ProtNLM"/>
    </source>
</evidence>
<evidence type="ECO:0000256" key="3">
    <source>
        <dbReference type="ARBA" id="ARBA00022840"/>
    </source>
</evidence>
<organism evidence="6">
    <name type="scientific">marine sediment metagenome</name>
    <dbReference type="NCBI Taxonomy" id="412755"/>
    <lineage>
        <taxon>unclassified sequences</taxon>
        <taxon>metagenomes</taxon>
        <taxon>ecological metagenomes</taxon>
    </lineage>
</organism>
<evidence type="ECO:0000313" key="6">
    <source>
        <dbReference type="EMBL" id="GAG63955.1"/>
    </source>
</evidence>
<dbReference type="InterPro" id="IPR033756">
    <property type="entry name" value="YlxH/NBP35"/>
</dbReference>
<dbReference type="GO" id="GO:0140663">
    <property type="term" value="F:ATP-dependent FeS chaperone activity"/>
    <property type="evidence" value="ECO:0007669"/>
    <property type="project" value="InterPro"/>
</dbReference>
<dbReference type="GO" id="GO:0005524">
    <property type="term" value="F:ATP binding"/>
    <property type="evidence" value="ECO:0007669"/>
    <property type="project" value="UniProtKB-KW"/>
</dbReference>